<comment type="caution">
    <text evidence="2">The sequence shown here is derived from an EMBL/GenBank/DDBJ whole genome shotgun (WGS) entry which is preliminary data.</text>
</comment>
<protein>
    <submittedName>
        <fullName evidence="2">DUF1127 domain-containing protein</fullName>
    </submittedName>
</protein>
<proteinExistence type="predicted"/>
<dbReference type="Pfam" id="PF06568">
    <property type="entry name" value="YjiS-like"/>
    <property type="match status" value="1"/>
</dbReference>
<dbReference type="EMBL" id="JAOVZR010000001">
    <property type="protein sequence ID" value="MCY0147268.1"/>
    <property type="molecule type" value="Genomic_DNA"/>
</dbReference>
<reference evidence="2" key="1">
    <citation type="submission" date="2022-10" db="EMBL/GenBank/DDBJ databases">
        <title>Hoeflea sp. G2-23, isolated from marine algae.</title>
        <authorList>
            <person name="Kristyanto S."/>
            <person name="Kim J.M."/>
            <person name="Jeon C.O."/>
        </authorList>
    </citation>
    <scope>NUCLEOTIDE SEQUENCE</scope>
    <source>
        <strain evidence="2">G2-23</strain>
    </source>
</reference>
<evidence type="ECO:0000259" key="1">
    <source>
        <dbReference type="Pfam" id="PF06568"/>
    </source>
</evidence>
<keyword evidence="3" id="KW-1185">Reference proteome</keyword>
<evidence type="ECO:0000313" key="2">
    <source>
        <dbReference type="EMBL" id="MCY0147268.1"/>
    </source>
</evidence>
<dbReference type="RefSeq" id="WP_267652870.1">
    <property type="nucleotide sequence ID" value="NZ_JAOVZR010000001.1"/>
</dbReference>
<dbReference type="InterPro" id="IPR009506">
    <property type="entry name" value="YjiS-like"/>
</dbReference>
<feature type="domain" description="YjiS-like" evidence="1">
    <location>
        <begin position="37"/>
        <end position="70"/>
    </location>
</feature>
<name>A0ABT3Z676_9HYPH</name>
<organism evidence="2 3">
    <name type="scientific">Hoeflea algicola</name>
    <dbReference type="NCBI Taxonomy" id="2983763"/>
    <lineage>
        <taxon>Bacteria</taxon>
        <taxon>Pseudomonadati</taxon>
        <taxon>Pseudomonadota</taxon>
        <taxon>Alphaproteobacteria</taxon>
        <taxon>Hyphomicrobiales</taxon>
        <taxon>Rhizobiaceae</taxon>
        <taxon>Hoeflea</taxon>
    </lineage>
</organism>
<sequence>MNGKTGFHIGYAIGGADLRMTRLTARACRAAGSAWCAVANWFERRRQRRHLGELEEHMLRDIGVTRAQAREQARRWLR</sequence>
<accession>A0ABT3Z676</accession>
<evidence type="ECO:0000313" key="3">
    <source>
        <dbReference type="Proteomes" id="UP001073227"/>
    </source>
</evidence>
<gene>
    <name evidence="2" type="ORF">OEG84_05965</name>
</gene>
<dbReference type="Proteomes" id="UP001073227">
    <property type="component" value="Unassembled WGS sequence"/>
</dbReference>